<evidence type="ECO:0000313" key="10">
    <source>
        <dbReference type="Proteomes" id="UP000199516"/>
    </source>
</evidence>
<dbReference type="FunFam" id="3.40.50.1860:FF:000002">
    <property type="entry name" value="Glutamate racemase"/>
    <property type="match status" value="1"/>
</dbReference>
<dbReference type="STRING" id="930128.SAMN05192532_10382"/>
<reference evidence="9 10" key="1">
    <citation type="submission" date="2016-10" db="EMBL/GenBank/DDBJ databases">
        <authorList>
            <person name="de Groot N.N."/>
        </authorList>
    </citation>
    <scope>NUCLEOTIDE SEQUENCE [LARGE SCALE GENOMIC DNA]</scope>
    <source>
        <strain evidence="9 10">DSM 23995</strain>
    </source>
</reference>
<feature type="active site" description="Proton donor/acceptor" evidence="8">
    <location>
        <position position="72"/>
    </location>
</feature>
<dbReference type="Pfam" id="PF01177">
    <property type="entry name" value="Asp_Glu_race"/>
    <property type="match status" value="1"/>
</dbReference>
<evidence type="ECO:0000256" key="4">
    <source>
        <dbReference type="ARBA" id="ARBA00022984"/>
    </source>
</evidence>
<dbReference type="Gene3D" id="3.40.50.1860">
    <property type="match status" value="2"/>
</dbReference>
<dbReference type="PANTHER" id="PTHR21198:SF2">
    <property type="entry name" value="GLUTAMATE RACEMASE"/>
    <property type="match status" value="1"/>
</dbReference>
<feature type="active site" description="Proton donor/acceptor" evidence="8">
    <location>
        <position position="183"/>
    </location>
</feature>
<dbReference type="PANTHER" id="PTHR21198">
    <property type="entry name" value="GLUTAMATE RACEMASE"/>
    <property type="match status" value="1"/>
</dbReference>
<feature type="binding site" evidence="8">
    <location>
        <begin position="73"/>
        <end position="74"/>
    </location>
    <ligand>
        <name>substrate</name>
    </ligand>
</feature>
<feature type="binding site" evidence="8">
    <location>
        <begin position="184"/>
        <end position="185"/>
    </location>
    <ligand>
        <name>substrate</name>
    </ligand>
</feature>
<comment type="function">
    <text evidence="8">Provides the (R)-glutamate required for cell wall biosynthesis.</text>
</comment>
<comment type="catalytic activity">
    <reaction evidence="1 8">
        <text>L-glutamate = D-glutamate</text>
        <dbReference type="Rhea" id="RHEA:12813"/>
        <dbReference type="ChEBI" id="CHEBI:29985"/>
        <dbReference type="ChEBI" id="CHEBI:29986"/>
        <dbReference type="EC" id="5.1.1.3"/>
    </reaction>
</comment>
<dbReference type="HAMAP" id="MF_00258">
    <property type="entry name" value="Glu_racemase"/>
    <property type="match status" value="1"/>
</dbReference>
<dbReference type="GO" id="GO:0008881">
    <property type="term" value="F:glutamate racemase activity"/>
    <property type="evidence" value="ECO:0007669"/>
    <property type="project" value="UniProtKB-UniRule"/>
</dbReference>
<dbReference type="GO" id="GO:0071555">
    <property type="term" value="P:cell wall organization"/>
    <property type="evidence" value="ECO:0007669"/>
    <property type="project" value="UniProtKB-KW"/>
</dbReference>
<comment type="pathway">
    <text evidence="8">Cell wall biogenesis; peptidoglycan biosynthesis.</text>
</comment>
<organism evidence="9 10">
    <name type="scientific">Alteribacillus iranensis</name>
    <dbReference type="NCBI Taxonomy" id="930128"/>
    <lineage>
        <taxon>Bacteria</taxon>
        <taxon>Bacillati</taxon>
        <taxon>Bacillota</taxon>
        <taxon>Bacilli</taxon>
        <taxon>Bacillales</taxon>
        <taxon>Bacillaceae</taxon>
        <taxon>Alteribacillus</taxon>
    </lineage>
</organism>
<dbReference type="InterPro" id="IPR001920">
    <property type="entry name" value="Asp/Glu_race"/>
</dbReference>
<evidence type="ECO:0000256" key="1">
    <source>
        <dbReference type="ARBA" id="ARBA00001602"/>
    </source>
</evidence>
<dbReference type="PROSITE" id="PS00923">
    <property type="entry name" value="ASP_GLU_RACEMASE_1"/>
    <property type="match status" value="1"/>
</dbReference>
<evidence type="ECO:0000313" key="9">
    <source>
        <dbReference type="EMBL" id="SFE69395.1"/>
    </source>
</evidence>
<feature type="binding site" evidence="8">
    <location>
        <begin position="41"/>
        <end position="42"/>
    </location>
    <ligand>
        <name>substrate</name>
    </ligand>
</feature>
<dbReference type="AlphaFoldDB" id="A0A1I2CMM7"/>
<sequence>MNRPIGIIDSGVGGLTVVKEIQRQLPKEELVYIGDTARCPYGPRPVEEVRRFTWQMIDRLIHQNIKMLVIACNTATAVVLEEVRETLSIPVVGVIRPGAAAALKATENEHVAIIGTEGTIKSKAYLHELYKINENITAHSLACPSFVPLVERGEYEGFESYQMVKRTLEPLMNKRFDTLILGCTHYPLLADVIQKAIGSERFLISSGTETAREVSTLLYHNDMLFTGNRTPCHTFYTTGSPNSFTMIANRWLDTHIDHPLTIHLGENASFFSS</sequence>
<evidence type="ECO:0000256" key="7">
    <source>
        <dbReference type="ARBA" id="ARBA00070053"/>
    </source>
</evidence>
<dbReference type="OrthoDB" id="9801055at2"/>
<dbReference type="GO" id="GO:0042802">
    <property type="term" value="F:identical protein binding"/>
    <property type="evidence" value="ECO:0007669"/>
    <property type="project" value="UniProtKB-ARBA"/>
</dbReference>
<dbReference type="NCBIfam" id="NF002035">
    <property type="entry name" value="PRK00865.1-3"/>
    <property type="match status" value="1"/>
</dbReference>
<comment type="similarity">
    <text evidence="8">Belongs to the aspartate/glutamate racemases family.</text>
</comment>
<dbReference type="UniPathway" id="UPA00219"/>
<keyword evidence="10" id="KW-1185">Reference proteome</keyword>
<gene>
    <name evidence="8" type="primary">murI</name>
    <name evidence="9" type="ORF">SAMN05192532_10382</name>
</gene>
<keyword evidence="4 8" id="KW-0573">Peptidoglycan synthesis</keyword>
<dbReference type="EMBL" id="FONT01000003">
    <property type="protein sequence ID" value="SFE69395.1"/>
    <property type="molecule type" value="Genomic_DNA"/>
</dbReference>
<dbReference type="InterPro" id="IPR018187">
    <property type="entry name" value="Asp/Glu_racemase_AS_1"/>
</dbReference>
<keyword evidence="6 8" id="KW-0961">Cell wall biogenesis/degradation</keyword>
<evidence type="ECO:0000256" key="3">
    <source>
        <dbReference type="ARBA" id="ARBA00022960"/>
    </source>
</evidence>
<protein>
    <recommendedName>
        <fullName evidence="7 8">Glutamate racemase</fullName>
        <ecNumber evidence="2 8">5.1.1.3</ecNumber>
    </recommendedName>
</protein>
<dbReference type="Proteomes" id="UP000199516">
    <property type="component" value="Unassembled WGS sequence"/>
</dbReference>
<dbReference type="EC" id="5.1.1.3" evidence="2 8"/>
<dbReference type="InterPro" id="IPR004391">
    <property type="entry name" value="Glu_race"/>
</dbReference>
<dbReference type="InterPro" id="IPR033134">
    <property type="entry name" value="Asp/Glu_racemase_AS_2"/>
</dbReference>
<evidence type="ECO:0000256" key="5">
    <source>
        <dbReference type="ARBA" id="ARBA00023235"/>
    </source>
</evidence>
<dbReference type="PROSITE" id="PS00924">
    <property type="entry name" value="ASP_GLU_RACEMASE_2"/>
    <property type="match status" value="1"/>
</dbReference>
<dbReference type="InterPro" id="IPR015942">
    <property type="entry name" value="Asp/Glu/hydantoin_racemase"/>
</dbReference>
<evidence type="ECO:0000256" key="2">
    <source>
        <dbReference type="ARBA" id="ARBA00013090"/>
    </source>
</evidence>
<proteinExistence type="inferred from homology"/>
<accession>A0A1I2CMM7</accession>
<keyword evidence="3 8" id="KW-0133">Cell shape</keyword>
<name>A0A1I2CMM7_9BACI</name>
<feature type="binding site" evidence="8">
    <location>
        <begin position="9"/>
        <end position="10"/>
    </location>
    <ligand>
        <name>substrate</name>
    </ligand>
</feature>
<keyword evidence="5 8" id="KW-0413">Isomerase</keyword>
<dbReference type="RefSeq" id="WP_091660079.1">
    <property type="nucleotide sequence ID" value="NZ_FONT01000003.1"/>
</dbReference>
<evidence type="ECO:0000256" key="8">
    <source>
        <dbReference type="HAMAP-Rule" id="MF_00258"/>
    </source>
</evidence>
<dbReference type="SUPFAM" id="SSF53681">
    <property type="entry name" value="Aspartate/glutamate racemase"/>
    <property type="match status" value="2"/>
</dbReference>
<evidence type="ECO:0000256" key="6">
    <source>
        <dbReference type="ARBA" id="ARBA00023316"/>
    </source>
</evidence>
<dbReference type="GO" id="GO:0009252">
    <property type="term" value="P:peptidoglycan biosynthetic process"/>
    <property type="evidence" value="ECO:0007669"/>
    <property type="project" value="UniProtKB-UniRule"/>
</dbReference>
<dbReference type="NCBIfam" id="TIGR00067">
    <property type="entry name" value="glut_race"/>
    <property type="match status" value="1"/>
</dbReference>
<dbReference type="GO" id="GO:0008360">
    <property type="term" value="P:regulation of cell shape"/>
    <property type="evidence" value="ECO:0007669"/>
    <property type="project" value="UniProtKB-KW"/>
</dbReference>